<evidence type="ECO:0000256" key="1">
    <source>
        <dbReference type="ARBA" id="ARBA00022801"/>
    </source>
</evidence>
<organism evidence="4 5">
    <name type="scientific">Acetobacter sacchari</name>
    <dbReference type="NCBI Taxonomy" id="2661687"/>
    <lineage>
        <taxon>Bacteria</taxon>
        <taxon>Pseudomonadati</taxon>
        <taxon>Pseudomonadota</taxon>
        <taxon>Alphaproteobacteria</taxon>
        <taxon>Acetobacterales</taxon>
        <taxon>Acetobacteraceae</taxon>
        <taxon>Acetobacter</taxon>
    </lineage>
</organism>
<proteinExistence type="predicted"/>
<dbReference type="PANTHER" id="PTHR11280">
    <property type="entry name" value="GLUCOSAMINE-6-PHOSPHATE ISOMERASE"/>
    <property type="match status" value="1"/>
</dbReference>
<dbReference type="Gene3D" id="3.40.50.1360">
    <property type="match status" value="1"/>
</dbReference>
<gene>
    <name evidence="4" type="primary">nagB</name>
    <name evidence="4" type="ORF">J2D73_03635</name>
</gene>
<feature type="domain" description="Glucosamine/galactosamine-6-phosphate isomerase" evidence="3">
    <location>
        <begin position="10"/>
        <end position="225"/>
    </location>
</feature>
<keyword evidence="1 4" id="KW-0378">Hydrolase</keyword>
<dbReference type="SUPFAM" id="SSF100950">
    <property type="entry name" value="NagB/RpiA/CoA transferase-like"/>
    <property type="match status" value="1"/>
</dbReference>
<evidence type="ECO:0000313" key="4">
    <source>
        <dbReference type="EMBL" id="MBO1358892.1"/>
    </source>
</evidence>
<dbReference type="EMBL" id="JAFVMF010000003">
    <property type="protein sequence ID" value="MBO1358892.1"/>
    <property type="molecule type" value="Genomic_DNA"/>
</dbReference>
<evidence type="ECO:0000256" key="2">
    <source>
        <dbReference type="NCBIfam" id="TIGR00502"/>
    </source>
</evidence>
<keyword evidence="5" id="KW-1185">Reference proteome</keyword>
<comment type="caution">
    <text evidence="4">The sequence shown here is derived from an EMBL/GenBank/DDBJ whole genome shotgun (WGS) entry which is preliminary data.</text>
</comment>
<dbReference type="PROSITE" id="PS01161">
    <property type="entry name" value="GLC_GALNAC_ISOMERASE"/>
    <property type="match status" value="1"/>
</dbReference>
<dbReference type="CDD" id="cd01399">
    <property type="entry name" value="GlcN6P_deaminase"/>
    <property type="match status" value="1"/>
</dbReference>
<dbReference type="NCBIfam" id="TIGR00502">
    <property type="entry name" value="nagB"/>
    <property type="match status" value="1"/>
</dbReference>
<dbReference type="Proteomes" id="UP000664771">
    <property type="component" value="Unassembled WGS sequence"/>
</dbReference>
<dbReference type="InterPro" id="IPR006148">
    <property type="entry name" value="Glc/Gal-6P_isomerase"/>
</dbReference>
<dbReference type="RefSeq" id="WP_207879456.1">
    <property type="nucleotide sequence ID" value="NZ_JAFVMF010000003.1"/>
</dbReference>
<evidence type="ECO:0000313" key="5">
    <source>
        <dbReference type="Proteomes" id="UP000664771"/>
    </source>
</evidence>
<name>A0ABS3LSK4_9PROT</name>
<evidence type="ECO:0000259" key="3">
    <source>
        <dbReference type="Pfam" id="PF01182"/>
    </source>
</evidence>
<dbReference type="Pfam" id="PF01182">
    <property type="entry name" value="Glucosamine_iso"/>
    <property type="match status" value="1"/>
</dbReference>
<dbReference type="PANTHER" id="PTHR11280:SF5">
    <property type="entry name" value="GLUCOSAMINE-6-PHOSPHATE ISOMERASE"/>
    <property type="match status" value="1"/>
</dbReference>
<dbReference type="GO" id="GO:0004342">
    <property type="term" value="F:glucosamine-6-phosphate deaminase activity"/>
    <property type="evidence" value="ECO:0007669"/>
    <property type="project" value="UniProtKB-EC"/>
</dbReference>
<dbReference type="InterPro" id="IPR018321">
    <property type="entry name" value="Glucosamine6P_isomerase_CS"/>
</dbReference>
<dbReference type="InterPro" id="IPR004547">
    <property type="entry name" value="Glucosamine6P_isomerase"/>
</dbReference>
<accession>A0ABS3LSK4</accession>
<sequence length="267" mass="28568">MKLVICPDAAAARAVAARVIARQIRRKPSSVLGLATGRTMEAIYQLLVREHAELGLDFSEVTTFNLDEYVGLPGSHEQSYRHYMRAHLFDRVNIRSEHAHVPDGAAANPDVEALAYEAAIVSSGGIDLQLLGLGENGHIGFNEPLSALRSRTRAVTLDRATREQNAGMFGGDPDCVPARALTMGTGTILDARETLMVVTGAAKADILARVVEGPVSAFVPGSALQLHERCLVVLDEAAASGLTQRDVIAWQMSHDPELTALLEAVQG</sequence>
<reference evidence="4 5" key="1">
    <citation type="submission" date="2021-03" db="EMBL/GenBank/DDBJ databases">
        <title>The complete genome sequence of Acetobacter sacchari TBRC 11175.</title>
        <authorList>
            <person name="Charoenyingcharoen P."/>
            <person name="Yukphan P."/>
        </authorList>
    </citation>
    <scope>NUCLEOTIDE SEQUENCE [LARGE SCALE GENOMIC DNA]</scope>
    <source>
        <strain evidence="4 5">TBRC 11175</strain>
    </source>
</reference>
<dbReference type="InterPro" id="IPR037171">
    <property type="entry name" value="NagB/RpiA_transferase-like"/>
</dbReference>
<dbReference type="EC" id="3.5.99.6" evidence="2"/>
<protein>
    <recommendedName>
        <fullName evidence="2">Glucosamine-6-phosphate deaminase</fullName>
        <ecNumber evidence="2">3.5.99.6</ecNumber>
    </recommendedName>
</protein>